<feature type="compositionally biased region" description="Pro residues" evidence="3">
    <location>
        <begin position="928"/>
        <end position="942"/>
    </location>
</feature>
<dbReference type="EMBL" id="JAPMOS010000049">
    <property type="protein sequence ID" value="KAJ4457306.1"/>
    <property type="molecule type" value="Genomic_DNA"/>
</dbReference>
<dbReference type="Gene3D" id="2.130.10.30">
    <property type="entry name" value="Regulator of chromosome condensation 1/beta-lactamase-inhibitor protein II"/>
    <property type="match status" value="5"/>
</dbReference>
<sequence length="1395" mass="148752">MAPLPDHPPHSEFRGPASSGEYLDLPTIWPEEILTIIFDFAETSALPSVALTCRQWSQPALRIWKLKARQLITFGLPSLGRLGRGDPVHTCMGGGPIAEPDVVDLSQQSIKSVSCTNAHTAVVTAHGHLYTFGYGKDGRLGHPGEGCLYRPTRVLALRDEQVIQVACGAEHTIALCASGRAYGFGSNHDGQVVERPTSGQPTRIPIPGPVVYVAAGPHQSAFITAEGAVWMCGTTAYEVLGHGGHGRLAPVPGLPAGDRPKAIACGCYHTLCLMGPPPPLRRPSPVADIPTHRPLLWCSESGAVWGWGCNMERRFCPARGDGPLPPILLDHLPAGDRVVQIAAGRRSSAFVLESGSCLMQGVLELAGAPLADFLGALPRGTRVAHTSLSYDHACIVTKEGEVYLWGRTSDLRLGGMPKKDTCPLVHLALPGKSRGLFSALGMHHSAVVVDCTNTIVKNGGTVSLTLGAVETGMSGTGGDKGGDRTRVVVRDMRRNNGSDRVIGGELPLGQLPMPAPAALQDLQVWPDEIITLILDFADPPSLLVCSVLELRTFLVDYCSVRRWGEADHDEVDLHRQSIKSVSCTNAHTAVVTAQGQLYTFGYGNDGRLGHGDEATHWAPTPVLALRDERVIQVACGAEHTVALCASGRAYAFGSNRSLQLGLEADGPILLPVRVPLAQPIRAVAAGPHQSAFITADGQLWMCGADEYAVTGIESSTGRTPLHPIMGGWEAEGDRPASVTCGCFHTICMTEKGALWGWGCNIDDRLAPAGLLPEKNPTSRIVLPPARLTHLGRVLLQGSFHEEDTPALREFTGLLPPARRPPTWPSPMTTPASYQVPACLATLPNSLLCPPLCFRSAPLPTRAVDGDVFLYGRDADGRLGRSGRFVRLPLPPSRRGCWAALGLHHTAIVTEPRRPPAAGAPPAWQARPPWCPPAPPLPPPQLGPRPRVGSRPWTIATPPPAPVPSAGRMGGRTTAAPGAGALPGPRVRPAPGPEPTPAMPLDPGCPVVGYALPEELVTGILDFADPADLHVQARQLRTFGARSQGRLGRSEIDESSMPGLVDLHRQSIKSLSCTNAHTAVVTAYGHLYTFGTGQDGRLGHGDTAPQWEPARVLALREERVIQVACGAEHTVALCASGRAYAFGSNRQRRGVDVRHQSGRGLGDPGRSHGRAIAHAADPGPLGADRPVMITSGESHTVLLCRWAASLVDRPALTTPRPPHRERRRLGLGCQRLRARSKGCAPQQIQEAPADASGDRVVFVTAGLYSTGILWASGRCELRGQLSSRTGTDESPLPRFMEQLPARTLVAHVALAKDHACIVTTEGEVYLYGRRDDCRLGSHPAAGQLVHLMLPPTTRGVFSALGMHHSAVVTEPRRTQPRESRGGIADVARSVQNWFHK</sequence>
<evidence type="ECO:0000313" key="4">
    <source>
        <dbReference type="EMBL" id="KAJ4457306.1"/>
    </source>
</evidence>
<proteinExistence type="predicted"/>
<evidence type="ECO:0000256" key="2">
    <source>
        <dbReference type="PROSITE-ProRule" id="PRU00235"/>
    </source>
</evidence>
<feature type="repeat" description="RCC1" evidence="2">
    <location>
        <begin position="595"/>
        <end position="646"/>
    </location>
</feature>
<gene>
    <name evidence="4" type="ORF">PAPYR_7223</name>
</gene>
<dbReference type="PANTHER" id="PTHR22870">
    <property type="entry name" value="REGULATOR OF CHROMOSOME CONDENSATION"/>
    <property type="match status" value="1"/>
</dbReference>
<reference evidence="4" key="1">
    <citation type="journal article" date="2022" name="bioRxiv">
        <title>Genomics of Preaxostyla Flagellates Illuminates Evolutionary Transitions and the Path Towards Mitochondrial Loss.</title>
        <authorList>
            <person name="Novak L.V.F."/>
            <person name="Treitli S.C."/>
            <person name="Pyrih J."/>
            <person name="Halakuc P."/>
            <person name="Pipaliya S.V."/>
            <person name="Vacek V."/>
            <person name="Brzon O."/>
            <person name="Soukal P."/>
            <person name="Eme L."/>
            <person name="Dacks J.B."/>
            <person name="Karnkowska A."/>
            <person name="Elias M."/>
            <person name="Hampl V."/>
        </authorList>
    </citation>
    <scope>NUCLEOTIDE SEQUENCE</scope>
    <source>
        <strain evidence="4">RCP-MX</strain>
    </source>
</reference>
<keyword evidence="5" id="KW-1185">Reference proteome</keyword>
<feature type="compositionally biased region" description="Low complexity" evidence="3">
    <location>
        <begin position="915"/>
        <end position="927"/>
    </location>
</feature>
<evidence type="ECO:0000256" key="1">
    <source>
        <dbReference type="ARBA" id="ARBA00022737"/>
    </source>
</evidence>
<feature type="repeat" description="RCC1" evidence="2">
    <location>
        <begin position="127"/>
        <end position="178"/>
    </location>
</feature>
<comment type="caution">
    <text evidence="4">The sequence shown here is derived from an EMBL/GenBank/DDBJ whole genome shotgun (WGS) entry which is preliminary data.</text>
</comment>
<feature type="repeat" description="RCC1" evidence="2">
    <location>
        <begin position="69"/>
        <end position="126"/>
    </location>
</feature>
<dbReference type="Proteomes" id="UP001141327">
    <property type="component" value="Unassembled WGS sequence"/>
</dbReference>
<name>A0ABQ8UHE6_9EUKA</name>
<dbReference type="PROSITE" id="PS50012">
    <property type="entry name" value="RCC1_3"/>
    <property type="match status" value="8"/>
</dbReference>
<feature type="repeat" description="RCC1" evidence="2">
    <location>
        <begin position="400"/>
        <end position="451"/>
    </location>
</feature>
<dbReference type="PANTHER" id="PTHR22870:SF408">
    <property type="entry name" value="OS09G0560450 PROTEIN"/>
    <property type="match status" value="1"/>
</dbReference>
<evidence type="ECO:0000313" key="5">
    <source>
        <dbReference type="Proteomes" id="UP001141327"/>
    </source>
</evidence>
<feature type="repeat" description="RCC1" evidence="2">
    <location>
        <begin position="647"/>
        <end position="696"/>
    </location>
</feature>
<feature type="repeat" description="RCC1" evidence="2">
    <location>
        <begin position="179"/>
        <end position="226"/>
    </location>
</feature>
<feature type="repeat" description="RCC1" evidence="2">
    <location>
        <begin position="1084"/>
        <end position="1135"/>
    </location>
</feature>
<dbReference type="InterPro" id="IPR009091">
    <property type="entry name" value="RCC1/BLIP-II"/>
</dbReference>
<feature type="region of interest" description="Disordered" evidence="3">
    <location>
        <begin position="911"/>
        <end position="995"/>
    </location>
</feature>
<feature type="repeat" description="RCC1" evidence="2">
    <location>
        <begin position="1033"/>
        <end position="1083"/>
    </location>
</feature>
<dbReference type="SUPFAM" id="SSF50985">
    <property type="entry name" value="RCC1/BLIP-II"/>
    <property type="match status" value="3"/>
</dbReference>
<protein>
    <submittedName>
        <fullName evidence="4">Chromosome condensation regulator RCC1</fullName>
    </submittedName>
</protein>
<feature type="compositionally biased region" description="Low complexity" evidence="3">
    <location>
        <begin position="970"/>
        <end position="984"/>
    </location>
</feature>
<feature type="region of interest" description="Disordered" evidence="3">
    <location>
        <begin position="1149"/>
        <end position="1168"/>
    </location>
</feature>
<dbReference type="PROSITE" id="PS00626">
    <property type="entry name" value="RCC1_2"/>
    <property type="match status" value="4"/>
</dbReference>
<keyword evidence="1" id="KW-0677">Repeat</keyword>
<dbReference type="InterPro" id="IPR000408">
    <property type="entry name" value="Reg_chr_condens"/>
</dbReference>
<feature type="compositionally biased region" description="Pro residues" evidence="3">
    <location>
        <begin position="985"/>
        <end position="995"/>
    </location>
</feature>
<evidence type="ECO:0000256" key="3">
    <source>
        <dbReference type="SAM" id="MobiDB-lite"/>
    </source>
</evidence>
<accession>A0ABQ8UHE6</accession>
<dbReference type="Pfam" id="PF00415">
    <property type="entry name" value="RCC1"/>
    <property type="match status" value="4"/>
</dbReference>
<organism evidence="4 5">
    <name type="scientific">Paratrimastix pyriformis</name>
    <dbReference type="NCBI Taxonomy" id="342808"/>
    <lineage>
        <taxon>Eukaryota</taxon>
        <taxon>Metamonada</taxon>
        <taxon>Preaxostyla</taxon>
        <taxon>Paratrimastigidae</taxon>
        <taxon>Paratrimastix</taxon>
    </lineage>
</organism>
<dbReference type="InterPro" id="IPR051210">
    <property type="entry name" value="Ub_ligase/GEF_domain"/>
</dbReference>
<dbReference type="PRINTS" id="PR00633">
    <property type="entry name" value="RCCNDNSATION"/>
</dbReference>